<keyword evidence="4 7" id="KW-0238">DNA-binding</keyword>
<accession>A0ABS3FU28</accession>
<dbReference type="InterPro" id="IPR011006">
    <property type="entry name" value="CheY-like_superfamily"/>
</dbReference>
<gene>
    <name evidence="10" type="ORF">J0895_14390</name>
</gene>
<comment type="caution">
    <text evidence="10">The sequence shown here is derived from an EMBL/GenBank/DDBJ whole genome shotgun (WGS) entry which is preliminary data.</text>
</comment>
<evidence type="ECO:0000256" key="7">
    <source>
        <dbReference type="PROSITE-ProRule" id="PRU01091"/>
    </source>
</evidence>
<dbReference type="PROSITE" id="PS50110">
    <property type="entry name" value="RESPONSE_REGULATORY"/>
    <property type="match status" value="1"/>
</dbReference>
<dbReference type="SMART" id="SM00862">
    <property type="entry name" value="Trans_reg_C"/>
    <property type="match status" value="1"/>
</dbReference>
<evidence type="ECO:0000256" key="3">
    <source>
        <dbReference type="ARBA" id="ARBA00023015"/>
    </source>
</evidence>
<sequence length="233" mass="26535">MRVLVVEDDAGIAKFIHQGLNEAGYAVDLASNGREKVNYAIAADYDVIVLDVLLPELDGLSVLKNLRQRGLQTPVLLLTALDTVQDRVLGLDAGADDYLIKPFDFTELLARLRALLRRPPLQTDVVLQVGNLEMDSVQRLVRRGDRLIELSPREFSRLEYLMRHPNQVLSRTQIAQHVWSFDFYGDFKVIDVYIGYLRRKIDRNETTSLIQTVRGVGYRISANDESRIPEVEQ</sequence>
<dbReference type="Proteomes" id="UP000664844">
    <property type="component" value="Unassembled WGS sequence"/>
</dbReference>
<dbReference type="InterPro" id="IPR039420">
    <property type="entry name" value="WalR-like"/>
</dbReference>
<dbReference type="InterPro" id="IPR001789">
    <property type="entry name" value="Sig_transdc_resp-reg_receiver"/>
</dbReference>
<feature type="DNA-binding region" description="OmpR/PhoB-type" evidence="7">
    <location>
        <begin position="124"/>
        <end position="222"/>
    </location>
</feature>
<evidence type="ECO:0000256" key="5">
    <source>
        <dbReference type="ARBA" id="ARBA00023163"/>
    </source>
</evidence>
<reference evidence="10 11" key="1">
    <citation type="submission" date="2021-03" db="EMBL/GenBank/DDBJ databases">
        <title>Metabolic Capacity of the Antarctic Cyanobacterium Phormidium pseudopriestleyi that Sustains Oxygenic Photosynthesis in the Presence of Hydrogen Sulfide.</title>
        <authorList>
            <person name="Lumian J.E."/>
            <person name="Jungblut A.D."/>
            <person name="Dillon M.L."/>
            <person name="Hawes I."/>
            <person name="Doran P.T."/>
            <person name="Mackey T.J."/>
            <person name="Dick G.J."/>
            <person name="Grettenberger C.L."/>
            <person name="Sumner D.Y."/>
        </authorList>
    </citation>
    <scope>NUCLEOTIDE SEQUENCE [LARGE SCALE GENOMIC DNA]</scope>
    <source>
        <strain evidence="10 11">FRX01</strain>
    </source>
</reference>
<dbReference type="CDD" id="cd19935">
    <property type="entry name" value="REC_OmpR_CusR-like"/>
    <property type="match status" value="1"/>
</dbReference>
<dbReference type="Gene3D" id="6.10.250.690">
    <property type="match status" value="1"/>
</dbReference>
<keyword evidence="1 6" id="KW-0597">Phosphoprotein</keyword>
<feature type="domain" description="Response regulatory" evidence="8">
    <location>
        <begin position="2"/>
        <end position="116"/>
    </location>
</feature>
<evidence type="ECO:0000256" key="6">
    <source>
        <dbReference type="PROSITE-ProRule" id="PRU00169"/>
    </source>
</evidence>
<keyword evidence="2" id="KW-0902">Two-component regulatory system</keyword>
<keyword evidence="11" id="KW-1185">Reference proteome</keyword>
<dbReference type="PANTHER" id="PTHR48111">
    <property type="entry name" value="REGULATOR OF RPOS"/>
    <property type="match status" value="1"/>
</dbReference>
<dbReference type="RefSeq" id="WP_207088759.1">
    <property type="nucleotide sequence ID" value="NZ_JAFLQW010000378.1"/>
</dbReference>
<dbReference type="EMBL" id="JAFLQW010000378">
    <property type="protein sequence ID" value="MBO0350273.1"/>
    <property type="molecule type" value="Genomic_DNA"/>
</dbReference>
<dbReference type="PANTHER" id="PTHR48111:SF22">
    <property type="entry name" value="REGULATOR OF RPOS"/>
    <property type="match status" value="1"/>
</dbReference>
<dbReference type="SMART" id="SM00448">
    <property type="entry name" value="REC"/>
    <property type="match status" value="1"/>
</dbReference>
<evidence type="ECO:0000256" key="4">
    <source>
        <dbReference type="ARBA" id="ARBA00023125"/>
    </source>
</evidence>
<protein>
    <submittedName>
        <fullName evidence="10">Response regulator transcription factor</fullName>
    </submittedName>
</protein>
<dbReference type="SUPFAM" id="SSF52172">
    <property type="entry name" value="CheY-like"/>
    <property type="match status" value="1"/>
</dbReference>
<evidence type="ECO:0000259" key="8">
    <source>
        <dbReference type="PROSITE" id="PS50110"/>
    </source>
</evidence>
<organism evidence="10 11">
    <name type="scientific">Phormidium pseudopriestleyi FRX01</name>
    <dbReference type="NCBI Taxonomy" id="1759528"/>
    <lineage>
        <taxon>Bacteria</taxon>
        <taxon>Bacillati</taxon>
        <taxon>Cyanobacteriota</taxon>
        <taxon>Cyanophyceae</taxon>
        <taxon>Oscillatoriophycideae</taxon>
        <taxon>Oscillatoriales</taxon>
        <taxon>Oscillatoriaceae</taxon>
        <taxon>Phormidium</taxon>
    </lineage>
</organism>
<keyword evidence="3" id="KW-0805">Transcription regulation</keyword>
<evidence type="ECO:0000256" key="1">
    <source>
        <dbReference type="ARBA" id="ARBA00022553"/>
    </source>
</evidence>
<dbReference type="Gene3D" id="3.40.50.2300">
    <property type="match status" value="1"/>
</dbReference>
<dbReference type="Gene3D" id="1.10.10.10">
    <property type="entry name" value="Winged helix-like DNA-binding domain superfamily/Winged helix DNA-binding domain"/>
    <property type="match status" value="1"/>
</dbReference>
<proteinExistence type="predicted"/>
<name>A0ABS3FU28_9CYAN</name>
<evidence type="ECO:0000259" key="9">
    <source>
        <dbReference type="PROSITE" id="PS51755"/>
    </source>
</evidence>
<evidence type="ECO:0000313" key="11">
    <source>
        <dbReference type="Proteomes" id="UP000664844"/>
    </source>
</evidence>
<dbReference type="Pfam" id="PF00486">
    <property type="entry name" value="Trans_reg_C"/>
    <property type="match status" value="1"/>
</dbReference>
<dbReference type="InterPro" id="IPR001867">
    <property type="entry name" value="OmpR/PhoB-type_DNA-bd"/>
</dbReference>
<keyword evidence="5" id="KW-0804">Transcription</keyword>
<dbReference type="PROSITE" id="PS51755">
    <property type="entry name" value="OMPR_PHOB"/>
    <property type="match status" value="1"/>
</dbReference>
<feature type="domain" description="OmpR/PhoB-type" evidence="9">
    <location>
        <begin position="124"/>
        <end position="222"/>
    </location>
</feature>
<dbReference type="InterPro" id="IPR036388">
    <property type="entry name" value="WH-like_DNA-bd_sf"/>
</dbReference>
<evidence type="ECO:0000256" key="2">
    <source>
        <dbReference type="ARBA" id="ARBA00023012"/>
    </source>
</evidence>
<evidence type="ECO:0000313" key="10">
    <source>
        <dbReference type="EMBL" id="MBO0350273.1"/>
    </source>
</evidence>
<dbReference type="Pfam" id="PF00072">
    <property type="entry name" value="Response_reg"/>
    <property type="match status" value="1"/>
</dbReference>
<feature type="modified residue" description="4-aspartylphosphate" evidence="6">
    <location>
        <position position="51"/>
    </location>
</feature>
<dbReference type="CDD" id="cd00383">
    <property type="entry name" value="trans_reg_C"/>
    <property type="match status" value="1"/>
</dbReference>